<dbReference type="InterPro" id="IPR051681">
    <property type="entry name" value="Ser/Thr_Kinases-Pseudokinases"/>
</dbReference>
<dbReference type="PROSITE" id="PS00108">
    <property type="entry name" value="PROTEIN_KINASE_ST"/>
    <property type="match status" value="1"/>
</dbReference>
<name>A0ABR1A5D3_HUSHU</name>
<feature type="domain" description="Protein kinase" evidence="1">
    <location>
        <begin position="24"/>
        <end position="300"/>
    </location>
</feature>
<proteinExistence type="predicted"/>
<evidence type="ECO:0000313" key="4">
    <source>
        <dbReference type="Proteomes" id="UP001369086"/>
    </source>
</evidence>
<evidence type="ECO:0000259" key="1">
    <source>
        <dbReference type="PROSITE" id="PS50011"/>
    </source>
</evidence>
<dbReference type="Proteomes" id="UP001369086">
    <property type="component" value="Unassembled WGS sequence"/>
</dbReference>
<dbReference type="InterPro" id="IPR011029">
    <property type="entry name" value="DEATH-like_dom_sf"/>
</dbReference>
<feature type="domain" description="CARD" evidence="2">
    <location>
        <begin position="482"/>
        <end position="574"/>
    </location>
</feature>
<comment type="caution">
    <text evidence="3">The sequence shown here is derived from an EMBL/GenBank/DDBJ whole genome shotgun (WGS) entry which is preliminary data.</text>
</comment>
<organism evidence="3 4">
    <name type="scientific">Huso huso</name>
    <name type="common">Beluga</name>
    <name type="synonym">Acipenser huso</name>
    <dbReference type="NCBI Taxonomy" id="61971"/>
    <lineage>
        <taxon>Eukaryota</taxon>
        <taxon>Metazoa</taxon>
        <taxon>Chordata</taxon>
        <taxon>Craniata</taxon>
        <taxon>Vertebrata</taxon>
        <taxon>Euteleostomi</taxon>
        <taxon>Actinopterygii</taxon>
        <taxon>Chondrostei</taxon>
        <taxon>Acipenseriformes</taxon>
        <taxon>Acipenseridae</taxon>
        <taxon>Huso</taxon>
    </lineage>
</organism>
<reference evidence="3 4" key="1">
    <citation type="submission" date="2021-05" db="EMBL/GenBank/DDBJ databases">
        <authorList>
            <person name="Zahm M."/>
            <person name="Klopp C."/>
            <person name="Cabau C."/>
            <person name="Kuhl H."/>
            <person name="Suciu R."/>
            <person name="Ciorpac M."/>
            <person name="Holostenco D."/>
            <person name="Gessner J."/>
            <person name="Wuertz S."/>
            <person name="Hohne C."/>
            <person name="Stock M."/>
            <person name="Gislard M."/>
            <person name="Lluch J."/>
            <person name="Milhes M."/>
            <person name="Lampietro C."/>
            <person name="Lopez Roques C."/>
            <person name="Donnadieu C."/>
            <person name="Du K."/>
            <person name="Schartl M."/>
            <person name="Guiguen Y."/>
        </authorList>
    </citation>
    <scope>NUCLEOTIDE SEQUENCE [LARGE SCALE GENOMIC DNA]</scope>
    <source>
        <strain evidence="3">Hh-F2</strain>
        <tissue evidence="3">Blood</tissue>
    </source>
</reference>
<dbReference type="InterPro" id="IPR011009">
    <property type="entry name" value="Kinase-like_dom_sf"/>
</dbReference>
<dbReference type="PANTHER" id="PTHR44329:SF9">
    <property type="entry name" value="RECEPTOR-INTERACTING SERINE_THREONINE-PROTEIN KINASE 2"/>
    <property type="match status" value="1"/>
</dbReference>
<dbReference type="InterPro" id="IPR001315">
    <property type="entry name" value="CARD"/>
</dbReference>
<dbReference type="InterPro" id="IPR000719">
    <property type="entry name" value="Prot_kinase_dom"/>
</dbReference>
<dbReference type="InterPro" id="IPR008271">
    <property type="entry name" value="Ser/Thr_kinase_AS"/>
</dbReference>
<protein>
    <submittedName>
        <fullName evidence="3">Receptor-interacting serine/threonine-protein kinase 2-like</fullName>
    </submittedName>
</protein>
<dbReference type="PANTHER" id="PTHR44329">
    <property type="entry name" value="SERINE/THREONINE-PROTEIN KINASE TNNI3K-RELATED"/>
    <property type="match status" value="1"/>
</dbReference>
<dbReference type="Gene3D" id="1.10.510.10">
    <property type="entry name" value="Transferase(Phosphotransferase) domain 1"/>
    <property type="match status" value="1"/>
</dbReference>
<dbReference type="Pfam" id="PF00619">
    <property type="entry name" value="CARD"/>
    <property type="match status" value="1"/>
</dbReference>
<accession>A0ABR1A5D3</accession>
<dbReference type="CDD" id="cd08786">
    <property type="entry name" value="CARD_RIP2_CARD3"/>
    <property type="match status" value="1"/>
</dbReference>
<dbReference type="PROSITE" id="PS50011">
    <property type="entry name" value="PROTEIN_KINASE_DOM"/>
    <property type="match status" value="1"/>
</dbReference>
<gene>
    <name evidence="3" type="ORF">HHUSO_G4608</name>
</gene>
<dbReference type="Pfam" id="PF00069">
    <property type="entry name" value="Pkinase"/>
    <property type="match status" value="1"/>
</dbReference>
<dbReference type="PROSITE" id="PS50209">
    <property type="entry name" value="CARD"/>
    <property type="match status" value="1"/>
</dbReference>
<dbReference type="Gene3D" id="1.10.533.10">
    <property type="entry name" value="Death Domain, Fas"/>
    <property type="match status" value="1"/>
</dbReference>
<dbReference type="InterPro" id="IPR042149">
    <property type="entry name" value="CARD_RIP2"/>
</dbReference>
<dbReference type="EMBL" id="JAHFZB010000003">
    <property type="protein sequence ID" value="KAK6492297.1"/>
    <property type="molecule type" value="Genomic_DNA"/>
</dbReference>
<dbReference type="SUPFAM" id="SSF56112">
    <property type="entry name" value="Protein kinase-like (PK-like)"/>
    <property type="match status" value="1"/>
</dbReference>
<dbReference type="SUPFAM" id="SSF47986">
    <property type="entry name" value="DEATH domain"/>
    <property type="match status" value="1"/>
</dbReference>
<sequence length="591" mass="67679">MEHSGCVNLCSLTSTLPVIPYQKLTDLHYLSRGGFGTVFRAQHSDWRTTVAIKCLKLDCPVGERERNSLLKEAEVLHKARFNYIIQIFGVCNEPEFFCIVTEYMSNGSLDQLLHGREIYPRLAWSLRLRILYEIALGVNFLHNMTPPLLHHDLKTQNILLDAEFHVKIADFGLSKWRQLSISKASGSKPPEMRGTVIYMPPEEYEPSSNRRTDVKHDMYSYSIIMWEALSRKIPFEEATNPMQIMFSVLRGSRPDTSEDSLPFDIPSRDTLIELMTSGWATNPDVRLSFIKCLIELEPMVRRFDEIDVLEAVLEVKKSKKLLQSAKKLKLGRKFTFQQDNDPKHKAKATLEWLKNKKVNLLDHYLLTLSFFSLTDLQESSNDSYSKKMDFKDNCNYNIPVQSELIHLNPLSSIPTAMQDLPMTLIAPSFEDNMPNQIYQSARTQSDFNIPCKPSVPESECAAQLSKMTVQPSPTVFIPEYAQPGVAHQWIQARREDVVTQMTEACINQSLDALLSRELLMREDYELITTQSTRTAKVRKLLDTCDSQGEDFARIIVQKLKDNKQMGLQPYPDVSPTTFGASSLTFENRKNI</sequence>
<dbReference type="SMART" id="SM00220">
    <property type="entry name" value="S_TKc"/>
    <property type="match status" value="1"/>
</dbReference>
<evidence type="ECO:0000313" key="3">
    <source>
        <dbReference type="EMBL" id="KAK6492297.1"/>
    </source>
</evidence>
<keyword evidence="4" id="KW-1185">Reference proteome</keyword>
<evidence type="ECO:0000259" key="2">
    <source>
        <dbReference type="PROSITE" id="PS50209"/>
    </source>
</evidence>